<comment type="caution">
    <text evidence="1">The sequence shown here is derived from an EMBL/GenBank/DDBJ whole genome shotgun (WGS) entry which is preliminary data.</text>
</comment>
<keyword evidence="2" id="KW-1185">Reference proteome</keyword>
<organism evidence="1 2">
    <name type="scientific">Blattamonas nauphoetae</name>
    <dbReference type="NCBI Taxonomy" id="2049346"/>
    <lineage>
        <taxon>Eukaryota</taxon>
        <taxon>Metamonada</taxon>
        <taxon>Preaxostyla</taxon>
        <taxon>Oxymonadida</taxon>
        <taxon>Blattamonas</taxon>
    </lineage>
</organism>
<protein>
    <submittedName>
        <fullName evidence="1">Uncharacterized protein</fullName>
    </submittedName>
</protein>
<dbReference type="EMBL" id="JARBJD010000239">
    <property type="protein sequence ID" value="KAK2946067.1"/>
    <property type="molecule type" value="Genomic_DNA"/>
</dbReference>
<proteinExistence type="predicted"/>
<sequence>MEHFIQECDSSEEQRPQNWEKVLSKWSSSLLCDCEQQLLRFIRGYLAKHNEERHRFGVKLGNPLVSFQRQTSRLLGETSSTGRVVEKNLDFGLDPKDIPDNTFSIIDCYEQYLLSVYDAGFQLRLHSSNSKEVKEAKQMLLDPKMREL</sequence>
<evidence type="ECO:0000313" key="2">
    <source>
        <dbReference type="Proteomes" id="UP001281761"/>
    </source>
</evidence>
<dbReference type="Proteomes" id="UP001281761">
    <property type="component" value="Unassembled WGS sequence"/>
</dbReference>
<reference evidence="1 2" key="1">
    <citation type="journal article" date="2022" name="bioRxiv">
        <title>Genomics of Preaxostyla Flagellates Illuminates Evolutionary Transitions and the Path Towards Mitochondrial Loss.</title>
        <authorList>
            <person name="Novak L.V.F."/>
            <person name="Treitli S.C."/>
            <person name="Pyrih J."/>
            <person name="Halakuc P."/>
            <person name="Pipaliya S.V."/>
            <person name="Vacek V."/>
            <person name="Brzon O."/>
            <person name="Soukal P."/>
            <person name="Eme L."/>
            <person name="Dacks J.B."/>
            <person name="Karnkowska A."/>
            <person name="Elias M."/>
            <person name="Hampl V."/>
        </authorList>
    </citation>
    <scope>NUCLEOTIDE SEQUENCE [LARGE SCALE GENOMIC DNA]</scope>
    <source>
        <strain evidence="1">NAU3</strain>
        <tissue evidence="1">Gut</tissue>
    </source>
</reference>
<name>A0ABQ9X2R6_9EUKA</name>
<evidence type="ECO:0000313" key="1">
    <source>
        <dbReference type="EMBL" id="KAK2946067.1"/>
    </source>
</evidence>
<accession>A0ABQ9X2R6</accession>
<gene>
    <name evidence="1" type="ORF">BLNAU_19026</name>
</gene>